<dbReference type="InterPro" id="IPR029058">
    <property type="entry name" value="AB_hydrolase_fold"/>
</dbReference>
<evidence type="ECO:0000256" key="1">
    <source>
        <dbReference type="ARBA" id="ARBA00004141"/>
    </source>
</evidence>
<keyword evidence="3" id="KW-0812">Transmembrane</keyword>
<keyword evidence="4" id="KW-1133">Transmembrane helix</keyword>
<accession>A0A179G6Z7</accession>
<proteinExistence type="inferred from homology"/>
<dbReference type="Pfam" id="PF05277">
    <property type="entry name" value="DUF726"/>
    <property type="match status" value="1"/>
</dbReference>
<dbReference type="EMBL" id="LSBJ02000001">
    <property type="protein sequence ID" value="OAQ72949.1"/>
    <property type="molecule type" value="Genomic_DNA"/>
</dbReference>
<feature type="compositionally biased region" description="Gly residues" evidence="6">
    <location>
        <begin position="177"/>
        <end position="186"/>
    </location>
</feature>
<dbReference type="PANTHER" id="PTHR17920:SF22">
    <property type="entry name" value="DUF726 DOMAIN PROTEIN (AFU_ORTHOLOGUE AFUA_2G12860)"/>
    <property type="match status" value="1"/>
</dbReference>
<keyword evidence="5" id="KW-0472">Membrane</keyword>
<comment type="subcellular location">
    <subcellularLocation>
        <location evidence="1">Membrane</location>
        <topology evidence="1">Multi-pass membrane protein</topology>
    </subcellularLocation>
</comment>
<feature type="region of interest" description="Disordered" evidence="6">
    <location>
        <begin position="157"/>
        <end position="201"/>
    </location>
</feature>
<reference evidence="7 8" key="1">
    <citation type="journal article" date="2016" name="PLoS Pathog.">
        <title>Biosynthesis of antibiotic leucinostatins in bio-control fungus Purpureocillium lilacinum and their inhibition on phytophthora revealed by genome mining.</title>
        <authorList>
            <person name="Wang G."/>
            <person name="Liu Z."/>
            <person name="Lin R."/>
            <person name="Li E."/>
            <person name="Mao Z."/>
            <person name="Ling J."/>
            <person name="Yang Y."/>
            <person name="Yin W.B."/>
            <person name="Xie B."/>
        </authorList>
    </citation>
    <scope>NUCLEOTIDE SEQUENCE [LARGE SCALE GENOMIC DNA]</scope>
    <source>
        <strain evidence="7">170</strain>
    </source>
</reference>
<evidence type="ECO:0000256" key="2">
    <source>
        <dbReference type="ARBA" id="ARBA00009824"/>
    </source>
</evidence>
<evidence type="ECO:0008006" key="9">
    <source>
        <dbReference type="Google" id="ProtNLM"/>
    </source>
</evidence>
<dbReference type="InterPro" id="IPR007941">
    <property type="entry name" value="DUF726"/>
</dbReference>
<comment type="similarity">
    <text evidence="2">Belongs to the TMCO4 family.</text>
</comment>
<dbReference type="KEGG" id="pchm:VFPPC_00781"/>
<evidence type="ECO:0000256" key="3">
    <source>
        <dbReference type="ARBA" id="ARBA00022692"/>
    </source>
</evidence>
<evidence type="ECO:0000256" key="6">
    <source>
        <dbReference type="SAM" id="MobiDB-lite"/>
    </source>
</evidence>
<dbReference type="Proteomes" id="UP000078397">
    <property type="component" value="Unassembled WGS sequence"/>
</dbReference>
<feature type="region of interest" description="Disordered" evidence="6">
    <location>
        <begin position="282"/>
        <end position="304"/>
    </location>
</feature>
<feature type="compositionally biased region" description="Polar residues" evidence="6">
    <location>
        <begin position="86"/>
        <end position="101"/>
    </location>
</feature>
<dbReference type="GeneID" id="28844729"/>
<evidence type="ECO:0000256" key="5">
    <source>
        <dbReference type="ARBA" id="ARBA00023136"/>
    </source>
</evidence>
<feature type="compositionally biased region" description="Basic and acidic residues" evidence="6">
    <location>
        <begin position="102"/>
        <end position="117"/>
    </location>
</feature>
<feature type="region of interest" description="Disordered" evidence="6">
    <location>
        <begin position="72"/>
        <end position="117"/>
    </location>
</feature>
<organism evidence="7 8">
    <name type="scientific">Pochonia chlamydosporia 170</name>
    <dbReference type="NCBI Taxonomy" id="1380566"/>
    <lineage>
        <taxon>Eukaryota</taxon>
        <taxon>Fungi</taxon>
        <taxon>Dikarya</taxon>
        <taxon>Ascomycota</taxon>
        <taxon>Pezizomycotina</taxon>
        <taxon>Sordariomycetes</taxon>
        <taxon>Hypocreomycetidae</taxon>
        <taxon>Hypocreales</taxon>
        <taxon>Clavicipitaceae</taxon>
        <taxon>Pochonia</taxon>
    </lineage>
</organism>
<protein>
    <recommendedName>
        <fullName evidence="9">DUF726 domain-containing protein</fullName>
    </recommendedName>
</protein>
<dbReference type="RefSeq" id="XP_018149032.1">
    <property type="nucleotide sequence ID" value="XM_018280735.1"/>
</dbReference>
<evidence type="ECO:0000256" key="4">
    <source>
        <dbReference type="ARBA" id="ARBA00022989"/>
    </source>
</evidence>
<comment type="caution">
    <text evidence="7">The sequence shown here is derived from an EMBL/GenBank/DDBJ whole genome shotgun (WGS) entry which is preliminary data.</text>
</comment>
<dbReference type="GO" id="GO:0016020">
    <property type="term" value="C:membrane"/>
    <property type="evidence" value="ECO:0007669"/>
    <property type="project" value="UniProtKB-SubCell"/>
</dbReference>
<dbReference type="SUPFAM" id="SSF53474">
    <property type="entry name" value="alpha/beta-Hydrolases"/>
    <property type="match status" value="1"/>
</dbReference>
<dbReference type="AlphaFoldDB" id="A0A179G6Z7"/>
<name>A0A179G6Z7_METCM</name>
<keyword evidence="8" id="KW-1185">Reference proteome</keyword>
<evidence type="ECO:0000313" key="7">
    <source>
        <dbReference type="EMBL" id="OAQ72949.1"/>
    </source>
</evidence>
<feature type="compositionally biased region" description="Basic and acidic residues" evidence="6">
    <location>
        <begin position="287"/>
        <end position="296"/>
    </location>
</feature>
<sequence length="669" mass="73437">MGRGSRGSGHQIARRPVDLTGILSLAEKNDFLTLVSAITERMLKDVSNIFDTPPVRPVCGEYEQRHWLSLPLQQNGDDDNSDNKENMTTPNSPYRNSQEESSVTHDKAQPAIEQQEKAERVSQLPELKKEALAFFKKWQGNVLQRLKEINVNDGAAGGPGYRGRGRSARGGYRASRGGRGGRGGSGALTLAAGPLRTPSDHVDPELVTRHPPLPNPLWALSEGRRKLLLHIALLILLSLQDYNANSRLLLVKLASSLNLPFAIYQDDETRLARGLARAALDVPPEDDATKPDETKAPRKWKLGLSSGTGTSCPNNLAAALRNVGVGTLQGGLGLTAIAAGGLLGIMAENGILMGSLFGMNPTRPMSKMLEVFTRELQDFAFVRLGNGAKYDYTDARESPVWDRRLRVLVAISGFLIDSEDTVKPWRFLKNQPEVFAMRWEDVALTNLGSSLETVIKSTAWGSTKREIESKTIFKTLIESTWPEPLLRVSKIVDNAWSVGMVRAEKAGAVLADALIRHKFQGERPVSLIGYSLGARALYACLMILAERRQFGVIDSVVMIGAPVPSQSLVWLTLKSVVSGRLVNVYSEKDYILGFLYRTCNIHCGIAGLQKIQGAGKVENHCIKALPKGHLSYSSLIGQILKDIGWEDFDTKAFRAENPPGSTRNGRYRR</sequence>
<dbReference type="PANTHER" id="PTHR17920">
    <property type="entry name" value="TRANSMEMBRANE AND COILED-COIL DOMAIN-CONTAINING PROTEIN 4 TMCO4"/>
    <property type="match status" value="1"/>
</dbReference>
<evidence type="ECO:0000313" key="8">
    <source>
        <dbReference type="Proteomes" id="UP000078397"/>
    </source>
</evidence>
<gene>
    <name evidence="7" type="ORF">VFPPC_00781</name>
</gene>
<dbReference type="OrthoDB" id="277931at2759"/>